<organism evidence="1">
    <name type="scientific">Rhizophora mucronata</name>
    <name type="common">Asiatic mangrove</name>
    <dbReference type="NCBI Taxonomy" id="61149"/>
    <lineage>
        <taxon>Eukaryota</taxon>
        <taxon>Viridiplantae</taxon>
        <taxon>Streptophyta</taxon>
        <taxon>Embryophyta</taxon>
        <taxon>Tracheophyta</taxon>
        <taxon>Spermatophyta</taxon>
        <taxon>Magnoliopsida</taxon>
        <taxon>eudicotyledons</taxon>
        <taxon>Gunneridae</taxon>
        <taxon>Pentapetalae</taxon>
        <taxon>rosids</taxon>
        <taxon>fabids</taxon>
        <taxon>Malpighiales</taxon>
        <taxon>Rhizophoraceae</taxon>
        <taxon>Rhizophora</taxon>
    </lineage>
</organism>
<reference evidence="1" key="1">
    <citation type="submission" date="2018-02" db="EMBL/GenBank/DDBJ databases">
        <title>Rhizophora mucronata_Transcriptome.</title>
        <authorList>
            <person name="Meera S.P."/>
            <person name="Sreeshan A."/>
            <person name="Augustine A."/>
        </authorList>
    </citation>
    <scope>NUCLEOTIDE SEQUENCE</scope>
    <source>
        <tissue evidence="1">Leaf</tissue>
    </source>
</reference>
<dbReference type="EMBL" id="GGEC01088274">
    <property type="protein sequence ID" value="MBX68758.1"/>
    <property type="molecule type" value="Transcribed_RNA"/>
</dbReference>
<accession>A0A2P2QP58</accession>
<sequence>MNYTEPNRSLHLVKDKYTREVDQMHWQSH</sequence>
<dbReference type="AlphaFoldDB" id="A0A2P2QP58"/>
<proteinExistence type="predicted"/>
<name>A0A2P2QP58_RHIMU</name>
<protein>
    <submittedName>
        <fullName evidence="1">GAGA-binding transcriptional activator</fullName>
    </submittedName>
</protein>
<evidence type="ECO:0000313" key="1">
    <source>
        <dbReference type="EMBL" id="MBX68758.1"/>
    </source>
</evidence>